<reference evidence="3 5" key="1">
    <citation type="submission" date="2015-11" db="EMBL/GenBank/DDBJ databases">
        <title>Identification of large and diverse effector repertoires of 38 Legionella species.</title>
        <authorList>
            <person name="Burstein D."/>
            <person name="Amaro F."/>
            <person name="Zusman T."/>
            <person name="Lifshitz Z."/>
            <person name="Cohen O."/>
            <person name="Gilbert J.A."/>
            <person name="Pupko T."/>
            <person name="Shuman H.A."/>
            <person name="Segal G."/>
        </authorList>
    </citation>
    <scope>NUCLEOTIDE SEQUENCE [LARGE SCALE GENOMIC DNA]</scope>
    <source>
        <strain evidence="3 5">1762-AUS-E</strain>
    </source>
</reference>
<reference evidence="4 6" key="2">
    <citation type="submission" date="2018-12" db="EMBL/GenBank/DDBJ databases">
        <authorList>
            <consortium name="Pathogen Informatics"/>
        </authorList>
    </citation>
    <scope>NUCLEOTIDE SEQUENCE [LARGE SCALE GENOMIC DNA]</scope>
    <source>
        <strain evidence="4 6">NCTC12735</strain>
        <plasmid evidence="6">13</plasmid>
    </source>
</reference>
<evidence type="ECO:0000256" key="2">
    <source>
        <dbReference type="SAM" id="Phobius"/>
    </source>
</evidence>
<evidence type="ECO:0000313" key="6">
    <source>
        <dbReference type="Proteomes" id="UP000281170"/>
    </source>
</evidence>
<organism evidence="3 5">
    <name type="scientific">Legionella adelaidensis</name>
    <dbReference type="NCBI Taxonomy" id="45056"/>
    <lineage>
        <taxon>Bacteria</taxon>
        <taxon>Pseudomonadati</taxon>
        <taxon>Pseudomonadota</taxon>
        <taxon>Gammaproteobacteria</taxon>
        <taxon>Legionellales</taxon>
        <taxon>Legionellaceae</taxon>
        <taxon>Legionella</taxon>
    </lineage>
</organism>
<evidence type="ECO:0008006" key="7">
    <source>
        <dbReference type="Google" id="ProtNLM"/>
    </source>
</evidence>
<dbReference type="Proteomes" id="UP000054859">
    <property type="component" value="Unassembled WGS sequence"/>
</dbReference>
<dbReference type="OrthoDB" id="5640839at2"/>
<feature type="compositionally biased region" description="Low complexity" evidence="1">
    <location>
        <begin position="12"/>
        <end position="22"/>
    </location>
</feature>
<evidence type="ECO:0000313" key="5">
    <source>
        <dbReference type="Proteomes" id="UP000054859"/>
    </source>
</evidence>
<dbReference type="PATRIC" id="fig|45056.6.peg.1722"/>
<keyword evidence="2" id="KW-0472">Membrane</keyword>
<dbReference type="EMBL" id="LR134422">
    <property type="protein sequence ID" value="VEH85330.1"/>
    <property type="molecule type" value="Genomic_DNA"/>
</dbReference>
<keyword evidence="4" id="KW-0614">Plasmid</keyword>
<dbReference type="STRING" id="45056.Lade_1670"/>
<keyword evidence="5" id="KW-1185">Reference proteome</keyword>
<evidence type="ECO:0000313" key="3">
    <source>
        <dbReference type="EMBL" id="KTC64990.1"/>
    </source>
</evidence>
<keyword evidence="2" id="KW-0812">Transmembrane</keyword>
<evidence type="ECO:0000313" key="4">
    <source>
        <dbReference type="EMBL" id="VEH85330.1"/>
    </source>
</evidence>
<dbReference type="Proteomes" id="UP000281170">
    <property type="component" value="Plasmid 13"/>
</dbReference>
<proteinExistence type="predicted"/>
<feature type="region of interest" description="Disordered" evidence="1">
    <location>
        <begin position="1"/>
        <end position="34"/>
    </location>
</feature>
<dbReference type="RefSeq" id="WP_058462745.1">
    <property type="nucleotide sequence ID" value="NZ_CAAAHS010000013.1"/>
</dbReference>
<protein>
    <recommendedName>
        <fullName evidence="7">DUF883 domain-containing protein</fullName>
    </recommendedName>
</protein>
<name>A0A0W0R1W7_9GAMM</name>
<geneLocation type="plasmid" evidence="4 6">
    <name>13</name>
</geneLocation>
<keyword evidence="2" id="KW-1133">Transmembrane helix</keyword>
<evidence type="ECO:0000256" key="1">
    <source>
        <dbReference type="SAM" id="MobiDB-lite"/>
    </source>
</evidence>
<sequence length="98" mass="10979">METKNQNKTHSKSGYGSSKKGSTASFQETVDEMEETMESLPDYYHEIREKTAELYEQSKDKILNFIEEKPITSLFIAGGVGLLLSLVITNAASKNKKD</sequence>
<feature type="transmembrane region" description="Helical" evidence="2">
    <location>
        <begin position="71"/>
        <end position="92"/>
    </location>
</feature>
<gene>
    <name evidence="3" type="ORF">Lade_1670</name>
    <name evidence="4" type="ORF">NCTC12735_00957</name>
</gene>
<dbReference type="AlphaFoldDB" id="A0A0W0R1W7"/>
<dbReference type="KEGG" id="ladl:NCTC12735_00957"/>
<dbReference type="EMBL" id="LNKA01000011">
    <property type="protein sequence ID" value="KTC64990.1"/>
    <property type="molecule type" value="Genomic_DNA"/>
</dbReference>
<accession>A0A0W0R1W7</accession>